<dbReference type="Pfam" id="PF00118">
    <property type="entry name" value="Cpn60_TCP1"/>
    <property type="match status" value="2"/>
</dbReference>
<sequence>MERPLSSFIGSELQNCDSAIRNCKCEAGISQLILMGRILITAIGDGTTSVVLLAGEYLKQLKPYADEGVHPRVMIKAVRKATQLALERINALSVKIDKSNPAETRSLLEKCASTALSSKLIHQQKDFFSKMVVDAVLQLDELLPLDMIGIKKVQGGALEVSKVLSRYNFFTGCPQAKTVTLVLRGGAEQFLEESERSLHDAIMIVRRTMKHDAVVAGGGAIEMELSKALRDHSRTVAGKEQLLIGAIAKALEVIPKQLCDNAGFDATSILNKLRQRHAQGIDGINAKYREIAENHCYPKIAGSCWYGVDVMTEDISDNMENCVWEPAMVKRNALQAAGEAVCLIISVDETIKNPKSGGDSMADQPVRRPILICKRFLSQSVTWENVQSYRKFAIEDGPSIPDPSAMASSAAIQSTHPGSPIHDLSPIFQKRRKKNTSECGRNGFTPLATLWAHTFLAISVWAWTSQSVTSTSILTEEKISRDAIRASRNTLPRRMEVSSKRVLGEFRKILGESRGFRENPEDSRRSQRVPGESRGFQDNSDESWGIQMSPGESRGFLENPEDSRRIQRIPGESRGFQENPEDSRRIQRFPGESRGFKENPEGSRRIQRVQEESGGSQENPVDSRRIQRIPGESTAFLENPKDSQKNPEVPRRFQRFPEESRCSQENPEVPRRIRMIPGGSRGFQENQENPNGRICAKLGYYSVRMAKEDGAEVGQFHPHPDRSLVKMFTITNSKQPYC</sequence>
<keyword evidence="4" id="KW-0143">Chaperone</keyword>
<proteinExistence type="inferred from homology"/>
<feature type="compositionally biased region" description="Basic and acidic residues" evidence="5">
    <location>
        <begin position="514"/>
        <end position="525"/>
    </location>
</feature>
<dbReference type="PANTHER" id="PTHR11353">
    <property type="entry name" value="CHAPERONIN"/>
    <property type="match status" value="1"/>
</dbReference>
<dbReference type="InterPro" id="IPR027410">
    <property type="entry name" value="TCP-1-like_intermed_sf"/>
</dbReference>
<feature type="region of interest" description="Disordered" evidence="5">
    <location>
        <begin position="403"/>
        <end position="424"/>
    </location>
</feature>
<dbReference type="InterPro" id="IPR002423">
    <property type="entry name" value="Cpn60/GroEL/TCP-1"/>
</dbReference>
<reference evidence="6 7" key="1">
    <citation type="submission" date="2020-02" db="EMBL/GenBank/DDBJ databases">
        <authorList>
            <person name="Ferguson B K."/>
        </authorList>
    </citation>
    <scope>NUCLEOTIDE SEQUENCE [LARGE SCALE GENOMIC DNA]</scope>
</reference>
<keyword evidence="3" id="KW-0067">ATP-binding</keyword>
<dbReference type="SUPFAM" id="SSF54849">
    <property type="entry name" value="GroEL-intermediate domain like"/>
    <property type="match status" value="1"/>
</dbReference>
<keyword evidence="7" id="KW-1185">Reference proteome</keyword>
<dbReference type="InterPro" id="IPR017998">
    <property type="entry name" value="Chaperone_TCP-1"/>
</dbReference>
<dbReference type="EMBL" id="CADCXU010032733">
    <property type="protein sequence ID" value="CAB0018375.1"/>
    <property type="molecule type" value="Genomic_DNA"/>
</dbReference>
<dbReference type="Proteomes" id="UP000479000">
    <property type="component" value="Unassembled WGS sequence"/>
</dbReference>
<dbReference type="InterPro" id="IPR027409">
    <property type="entry name" value="GroEL-like_apical_dom_sf"/>
</dbReference>
<feature type="compositionally biased region" description="Basic and acidic residues" evidence="5">
    <location>
        <begin position="594"/>
        <end position="611"/>
    </location>
</feature>
<evidence type="ECO:0000256" key="5">
    <source>
        <dbReference type="SAM" id="MobiDB-lite"/>
    </source>
</evidence>
<feature type="non-terminal residue" evidence="6">
    <location>
        <position position="738"/>
    </location>
</feature>
<evidence type="ECO:0000256" key="4">
    <source>
        <dbReference type="ARBA" id="ARBA00023186"/>
    </source>
</evidence>
<dbReference type="Gene3D" id="1.10.560.10">
    <property type="entry name" value="GroEL-like equatorial domain"/>
    <property type="match status" value="2"/>
</dbReference>
<protein>
    <submittedName>
        <fullName evidence="6">Uncharacterized protein</fullName>
    </submittedName>
</protein>
<dbReference type="FunFam" id="3.30.260.10:FF:000003">
    <property type="entry name" value="T-complex protein 1 subunit eta"/>
    <property type="match status" value="1"/>
</dbReference>
<dbReference type="GO" id="GO:0005524">
    <property type="term" value="F:ATP binding"/>
    <property type="evidence" value="ECO:0007669"/>
    <property type="project" value="UniProtKB-KW"/>
</dbReference>
<accession>A0A6H5HJT0</accession>
<evidence type="ECO:0000313" key="6">
    <source>
        <dbReference type="EMBL" id="CAB0018375.1"/>
    </source>
</evidence>
<dbReference type="OrthoDB" id="1935484at2759"/>
<dbReference type="SUPFAM" id="SSF48592">
    <property type="entry name" value="GroEL equatorial domain-like"/>
    <property type="match status" value="1"/>
</dbReference>
<dbReference type="Gene3D" id="3.30.260.10">
    <property type="entry name" value="TCP-1-like chaperonin intermediate domain"/>
    <property type="match status" value="2"/>
</dbReference>
<organism evidence="6 7">
    <name type="scientific">Nesidiocoris tenuis</name>
    <dbReference type="NCBI Taxonomy" id="355587"/>
    <lineage>
        <taxon>Eukaryota</taxon>
        <taxon>Metazoa</taxon>
        <taxon>Ecdysozoa</taxon>
        <taxon>Arthropoda</taxon>
        <taxon>Hexapoda</taxon>
        <taxon>Insecta</taxon>
        <taxon>Pterygota</taxon>
        <taxon>Neoptera</taxon>
        <taxon>Paraneoptera</taxon>
        <taxon>Hemiptera</taxon>
        <taxon>Heteroptera</taxon>
        <taxon>Panheteroptera</taxon>
        <taxon>Cimicomorpha</taxon>
        <taxon>Miridae</taxon>
        <taxon>Dicyphina</taxon>
        <taxon>Nesidiocoris</taxon>
    </lineage>
</organism>
<evidence type="ECO:0000256" key="3">
    <source>
        <dbReference type="ARBA" id="ARBA00022840"/>
    </source>
</evidence>
<dbReference type="InterPro" id="IPR027413">
    <property type="entry name" value="GROEL-like_equatorial_sf"/>
</dbReference>
<feature type="compositionally biased region" description="Basic and acidic residues" evidence="5">
    <location>
        <begin position="639"/>
        <end position="662"/>
    </location>
</feature>
<evidence type="ECO:0000256" key="2">
    <source>
        <dbReference type="ARBA" id="ARBA00022741"/>
    </source>
</evidence>
<dbReference type="GO" id="GO:0140662">
    <property type="term" value="F:ATP-dependent protein folding chaperone"/>
    <property type="evidence" value="ECO:0007669"/>
    <property type="project" value="InterPro"/>
</dbReference>
<comment type="similarity">
    <text evidence="1">Belongs to the TCP-1 chaperonin family.</text>
</comment>
<dbReference type="Gene3D" id="3.50.7.10">
    <property type="entry name" value="GroEL"/>
    <property type="match status" value="1"/>
</dbReference>
<evidence type="ECO:0000256" key="1">
    <source>
        <dbReference type="ARBA" id="ARBA00008020"/>
    </source>
</evidence>
<dbReference type="AlphaFoldDB" id="A0A6H5HJT0"/>
<keyword evidence="2" id="KW-0547">Nucleotide-binding</keyword>
<feature type="compositionally biased region" description="Polar residues" evidence="5">
    <location>
        <begin position="406"/>
        <end position="417"/>
    </location>
</feature>
<feature type="region of interest" description="Disordered" evidence="5">
    <location>
        <begin position="514"/>
        <end position="667"/>
    </location>
</feature>
<name>A0A6H5HJT0_9HEMI</name>
<evidence type="ECO:0000313" key="7">
    <source>
        <dbReference type="Proteomes" id="UP000479000"/>
    </source>
</evidence>
<gene>
    <name evidence="6" type="ORF">NTEN_LOCUS22284</name>
</gene>